<keyword evidence="11" id="KW-1185">Reference proteome</keyword>
<comment type="function">
    <text evidence="1">Has kinase activity and phosphorylates inositol-1,3,4,5,6-pentakisphosphate (Ins(1,3,4,5,6)P5) to produce 1,2,3,4,5,6-hexakisphosphate (InsP6), also known as phytate.</text>
</comment>
<comment type="caution">
    <text evidence="10">The sequence shown here is derived from an EMBL/GenBank/DDBJ whole genome shotgun (WGS) entry which is preliminary data.</text>
</comment>
<reference evidence="10" key="1">
    <citation type="submission" date="2023-02" db="EMBL/GenBank/DDBJ databases">
        <authorList>
            <person name="Palmer J.M."/>
        </authorList>
    </citation>
    <scope>NUCLEOTIDE SEQUENCE</scope>
    <source>
        <strain evidence="10">FW57</strain>
    </source>
</reference>
<dbReference type="GO" id="GO:0032958">
    <property type="term" value="P:inositol phosphate biosynthetic process"/>
    <property type="evidence" value="ECO:0007669"/>
    <property type="project" value="TreeGrafter"/>
</dbReference>
<dbReference type="Pfam" id="PF06090">
    <property type="entry name" value="Ins_P5_2-kin"/>
    <property type="match status" value="1"/>
</dbReference>
<dbReference type="GO" id="GO:0005634">
    <property type="term" value="C:nucleus"/>
    <property type="evidence" value="ECO:0007669"/>
    <property type="project" value="TreeGrafter"/>
</dbReference>
<accession>A0AAD4EZS2</accession>
<dbReference type="InterPro" id="IPR009286">
    <property type="entry name" value="Ins_P5_2-kin"/>
</dbReference>
<gene>
    <name evidence="10" type="ORF">NEMBOFW57_000639</name>
</gene>
<dbReference type="GO" id="GO:0035299">
    <property type="term" value="F:inositol-1,3,4,5,6-pentakisphosphate 2-kinase activity"/>
    <property type="evidence" value="ECO:0007669"/>
    <property type="project" value="UniProtKB-EC"/>
</dbReference>
<keyword evidence="7 9" id="KW-0418">Kinase</keyword>
<evidence type="ECO:0000256" key="8">
    <source>
        <dbReference type="ARBA" id="ARBA00022840"/>
    </source>
</evidence>
<sequence length="330" mass="36678">MASATQVSSVPVLPITAGNNCKFKFVGEGAANFVFEVLVPPSDEPRDNPCNLLRVPKAGTKAHSHVELQEYWKTVVAPLFEPDHLVQHQLVKLGDEGLVSRLNAVLDEEEHTRRSDFKGSRVALAEYGMLVEDMRQKFKPKWLAQSPNAPSSATRCRNCAREALKHHTKPASHRKPNHAVLCPLNFLTCSTSPPALANILTHLFADEPPTPSQVAQRNRLIHWLQTNTLLPRLRAAQESNDRNGPLGASAEDRQFQLAMTLRDCTCFVRIPADPALPVEAKLADLDKKNSVAKLGYWQAMERELIDGGYYEGREVPLVRTDCQLEKGVVT</sequence>
<evidence type="ECO:0000256" key="9">
    <source>
        <dbReference type="RuleBase" id="RU364126"/>
    </source>
</evidence>
<dbReference type="AlphaFoldDB" id="A0AAD4EZS2"/>
<dbReference type="EC" id="2.7.1.158" evidence="3 9"/>
<keyword evidence="6 9" id="KW-0547">Nucleotide-binding</keyword>
<evidence type="ECO:0000256" key="2">
    <source>
        <dbReference type="ARBA" id="ARBA00008305"/>
    </source>
</evidence>
<keyword evidence="8 9" id="KW-0067">ATP-binding</keyword>
<comment type="similarity">
    <text evidence="2">Belongs to the IPK1 type 1 family.</text>
</comment>
<evidence type="ECO:0000256" key="6">
    <source>
        <dbReference type="ARBA" id="ARBA00022741"/>
    </source>
</evidence>
<dbReference type="PANTHER" id="PTHR14456:SF2">
    <property type="entry name" value="INOSITOL-PENTAKISPHOSPHATE 2-KINASE"/>
    <property type="match status" value="1"/>
</dbReference>
<evidence type="ECO:0000313" key="11">
    <source>
        <dbReference type="Proteomes" id="UP001197093"/>
    </source>
</evidence>
<keyword evidence="5 9" id="KW-0808">Transferase</keyword>
<comment type="domain">
    <text evidence="9">The EXKPK motif is conserved in inositol-pentakisphosphate 2-kinases of both family 1 and 2.</text>
</comment>
<evidence type="ECO:0000256" key="5">
    <source>
        <dbReference type="ARBA" id="ARBA00022679"/>
    </source>
</evidence>
<proteinExistence type="inferred from homology"/>
<evidence type="ECO:0000256" key="7">
    <source>
        <dbReference type="ARBA" id="ARBA00022777"/>
    </source>
</evidence>
<dbReference type="GO" id="GO:0005524">
    <property type="term" value="F:ATP binding"/>
    <property type="evidence" value="ECO:0007669"/>
    <property type="project" value="UniProtKB-KW"/>
</dbReference>
<dbReference type="Proteomes" id="UP001197093">
    <property type="component" value="Unassembled WGS sequence"/>
</dbReference>
<evidence type="ECO:0000256" key="3">
    <source>
        <dbReference type="ARBA" id="ARBA00012023"/>
    </source>
</evidence>
<dbReference type="EMBL" id="JAHCVI010000001">
    <property type="protein sequence ID" value="KAG7290636.1"/>
    <property type="molecule type" value="Genomic_DNA"/>
</dbReference>
<organism evidence="10 11">
    <name type="scientific">Staphylotrichum longicolle</name>
    <dbReference type="NCBI Taxonomy" id="669026"/>
    <lineage>
        <taxon>Eukaryota</taxon>
        <taxon>Fungi</taxon>
        <taxon>Dikarya</taxon>
        <taxon>Ascomycota</taxon>
        <taxon>Pezizomycotina</taxon>
        <taxon>Sordariomycetes</taxon>
        <taxon>Sordariomycetidae</taxon>
        <taxon>Sordariales</taxon>
        <taxon>Chaetomiaceae</taxon>
        <taxon>Staphylotrichum</taxon>
    </lineage>
</organism>
<dbReference type="PANTHER" id="PTHR14456">
    <property type="entry name" value="INOSITOL POLYPHOSPHATE KINASE 1"/>
    <property type="match status" value="1"/>
</dbReference>
<comment type="function">
    <text evidence="9">Phosphorylates Ins(1,3,4,5,6)P5 at position 2 to form Ins(1,2,3,4,5,6)P6 (InsP6 or phytate).</text>
</comment>
<protein>
    <recommendedName>
        <fullName evidence="4 9">Inositol-pentakisphosphate 2-kinase</fullName>
        <ecNumber evidence="3 9">2.7.1.158</ecNumber>
    </recommendedName>
</protein>
<evidence type="ECO:0000256" key="1">
    <source>
        <dbReference type="ARBA" id="ARBA00003979"/>
    </source>
</evidence>
<name>A0AAD4EZS2_9PEZI</name>
<evidence type="ECO:0000256" key="4">
    <source>
        <dbReference type="ARBA" id="ARBA00014846"/>
    </source>
</evidence>
<evidence type="ECO:0000313" key="10">
    <source>
        <dbReference type="EMBL" id="KAG7290636.1"/>
    </source>
</evidence>
<comment type="catalytic activity">
    <reaction evidence="9">
        <text>1D-myo-inositol 1,3,4,5,6-pentakisphosphate + ATP = 1D-myo-inositol hexakisphosphate + ADP + H(+)</text>
        <dbReference type="Rhea" id="RHEA:20313"/>
        <dbReference type="ChEBI" id="CHEBI:15378"/>
        <dbReference type="ChEBI" id="CHEBI:30616"/>
        <dbReference type="ChEBI" id="CHEBI:57733"/>
        <dbReference type="ChEBI" id="CHEBI:58130"/>
        <dbReference type="ChEBI" id="CHEBI:456216"/>
        <dbReference type="EC" id="2.7.1.158"/>
    </reaction>
</comment>